<sequence length="162" mass="18458">MTSHQRPTRVLLPDEGLIILNCSRSKLVTSSPIPALELYQGGCIPHARAHFANNPVLRARIRILSAAHGLLRPDDPISTYDRRLRTRADALRLHEQTVSGQLEAELADTRALRHLLIIVEPLYLLALQHVFDRPDRLEHLAVVTTPWGWQDGLEHLRRWGWA</sequence>
<gene>
    <name evidence="2" type="ORF">BA062_38705</name>
</gene>
<organism evidence="2 3">
    <name type="scientific">Prauserella flavalba</name>
    <dbReference type="NCBI Taxonomy" id="1477506"/>
    <lineage>
        <taxon>Bacteria</taxon>
        <taxon>Bacillati</taxon>
        <taxon>Actinomycetota</taxon>
        <taxon>Actinomycetes</taxon>
        <taxon>Pseudonocardiales</taxon>
        <taxon>Pseudonocardiaceae</taxon>
        <taxon>Prauserella</taxon>
    </lineage>
</organism>
<proteinExistence type="predicted"/>
<comment type="caution">
    <text evidence="2">The sequence shown here is derived from an EMBL/GenBank/DDBJ whole genome shotgun (WGS) entry which is preliminary data.</text>
</comment>
<dbReference type="RefSeq" id="WP_110344206.1">
    <property type="nucleotide sequence ID" value="NZ_MASU01000037.1"/>
</dbReference>
<dbReference type="EMBL" id="MASU01000037">
    <property type="protein sequence ID" value="PXY16646.1"/>
    <property type="molecule type" value="Genomic_DNA"/>
</dbReference>
<dbReference type="Pfam" id="PF21818">
    <property type="entry name" value="DUF6884"/>
    <property type="match status" value="1"/>
</dbReference>
<dbReference type="Proteomes" id="UP000247892">
    <property type="component" value="Unassembled WGS sequence"/>
</dbReference>
<dbReference type="AlphaFoldDB" id="A0A318L9A3"/>
<evidence type="ECO:0000313" key="2">
    <source>
        <dbReference type="EMBL" id="PXY16646.1"/>
    </source>
</evidence>
<dbReference type="InterPro" id="IPR049251">
    <property type="entry name" value="DUF6884"/>
</dbReference>
<reference evidence="2 3" key="1">
    <citation type="submission" date="2016-07" db="EMBL/GenBank/DDBJ databases">
        <title>Draft genome sequence of Prauserella sp. YIM 121212, isolated from alkaline soil.</title>
        <authorList>
            <person name="Ruckert C."/>
            <person name="Albersmeier A."/>
            <person name="Jiang C.-L."/>
            <person name="Jiang Y."/>
            <person name="Kalinowski J."/>
            <person name="Schneider O."/>
            <person name="Winkler A."/>
            <person name="Zotchev S.B."/>
        </authorList>
    </citation>
    <scope>NUCLEOTIDE SEQUENCE [LARGE SCALE GENOMIC DNA]</scope>
    <source>
        <strain evidence="2 3">YIM 121212</strain>
    </source>
</reference>
<dbReference type="OrthoDB" id="3626091at2"/>
<accession>A0A318L9A3</accession>
<evidence type="ECO:0000313" key="3">
    <source>
        <dbReference type="Proteomes" id="UP000247892"/>
    </source>
</evidence>
<evidence type="ECO:0000259" key="1">
    <source>
        <dbReference type="Pfam" id="PF21818"/>
    </source>
</evidence>
<name>A0A318L9A3_9PSEU</name>
<keyword evidence="3" id="KW-1185">Reference proteome</keyword>
<feature type="domain" description="DUF6884" evidence="1">
    <location>
        <begin position="19"/>
        <end position="110"/>
    </location>
</feature>
<protein>
    <submittedName>
        <fullName evidence="2">Permease</fullName>
    </submittedName>
</protein>